<organism evidence="3 4">
    <name type="scientific">Kouleothrix aurantiaca</name>
    <dbReference type="NCBI Taxonomy" id="186479"/>
    <lineage>
        <taxon>Bacteria</taxon>
        <taxon>Bacillati</taxon>
        <taxon>Chloroflexota</taxon>
        <taxon>Chloroflexia</taxon>
        <taxon>Chloroflexales</taxon>
        <taxon>Roseiflexineae</taxon>
        <taxon>Roseiflexaceae</taxon>
        <taxon>Kouleothrix</taxon>
    </lineage>
</organism>
<evidence type="ECO:0000259" key="2">
    <source>
        <dbReference type="Pfam" id="PF24463"/>
    </source>
</evidence>
<dbReference type="SUPFAM" id="SSF144206">
    <property type="entry name" value="NOB1 zinc finger-like"/>
    <property type="match status" value="1"/>
</dbReference>
<feature type="region of interest" description="Disordered" evidence="1">
    <location>
        <begin position="52"/>
        <end position="88"/>
    </location>
</feature>
<sequence>MPICPSCGTTNRADARFCLHCAARLPQAPELPARPSPDDHAWLAATLTHKPAYSHEKTATAPRAAANSRKPHDTQHEGARMDATQPPTLGQPDGLFAGRYEIVAQQGDQVEAIDRQPWKRCWACGATSNDPGELFCTECGANLDNRHYQGQLSTGAPSGLALVTSVTDAATREVLPPVWDQVHASAAPSAPTLTLVSDSGRAPVNTPLDELQALYIG</sequence>
<dbReference type="EMBL" id="LJCR01001690">
    <property type="protein sequence ID" value="KPV49889.1"/>
    <property type="molecule type" value="Genomic_DNA"/>
</dbReference>
<dbReference type="Pfam" id="PF24463">
    <property type="entry name" value="DUF7577"/>
    <property type="match status" value="1"/>
</dbReference>
<accession>A0A0P9DBI6</accession>
<dbReference type="InterPro" id="IPR036283">
    <property type="entry name" value="NOB1_Zf-like_sf"/>
</dbReference>
<keyword evidence="4" id="KW-1185">Reference proteome</keyword>
<evidence type="ECO:0000313" key="4">
    <source>
        <dbReference type="Proteomes" id="UP000050509"/>
    </source>
</evidence>
<dbReference type="Proteomes" id="UP000050509">
    <property type="component" value="Unassembled WGS sequence"/>
</dbReference>
<dbReference type="InterPro" id="IPR055999">
    <property type="entry name" value="DUF7577"/>
</dbReference>
<gene>
    <name evidence="3" type="ORF">SE17_30085</name>
</gene>
<reference evidence="3 4" key="1">
    <citation type="submission" date="2015-09" db="EMBL/GenBank/DDBJ databases">
        <title>Draft genome sequence of Kouleothrix aurantiaca JCM 19913.</title>
        <authorList>
            <person name="Hemp J."/>
        </authorList>
    </citation>
    <scope>NUCLEOTIDE SEQUENCE [LARGE SCALE GENOMIC DNA]</scope>
    <source>
        <strain evidence="3 4">COM-B</strain>
    </source>
</reference>
<evidence type="ECO:0000313" key="3">
    <source>
        <dbReference type="EMBL" id="KPV49889.1"/>
    </source>
</evidence>
<feature type="non-terminal residue" evidence="3">
    <location>
        <position position="217"/>
    </location>
</feature>
<protein>
    <recommendedName>
        <fullName evidence="2">DUF7577 domain-containing protein</fullName>
    </recommendedName>
</protein>
<comment type="caution">
    <text evidence="3">The sequence shown here is derived from an EMBL/GenBank/DDBJ whole genome shotgun (WGS) entry which is preliminary data.</text>
</comment>
<feature type="domain" description="DUF7577" evidence="2">
    <location>
        <begin position="4"/>
        <end position="26"/>
    </location>
</feature>
<proteinExistence type="predicted"/>
<feature type="compositionally biased region" description="Basic and acidic residues" evidence="1">
    <location>
        <begin position="70"/>
        <end position="80"/>
    </location>
</feature>
<evidence type="ECO:0000256" key="1">
    <source>
        <dbReference type="SAM" id="MobiDB-lite"/>
    </source>
</evidence>
<dbReference type="AlphaFoldDB" id="A0A0P9DBI6"/>
<name>A0A0P9DBI6_9CHLR</name>